<gene>
    <name evidence="7" type="ORF">TBIB3V08_LOCUS1492</name>
</gene>
<dbReference type="InterPro" id="IPR011993">
    <property type="entry name" value="PH-like_dom_sf"/>
</dbReference>
<evidence type="ECO:0000256" key="3">
    <source>
        <dbReference type="ARBA" id="ARBA00022553"/>
    </source>
</evidence>
<evidence type="ECO:0000313" key="7">
    <source>
        <dbReference type="EMBL" id="CAD7438907.1"/>
    </source>
</evidence>
<feature type="compositionally biased region" description="Polar residues" evidence="5">
    <location>
        <begin position="159"/>
        <end position="175"/>
    </location>
</feature>
<feature type="compositionally biased region" description="Low complexity" evidence="5">
    <location>
        <begin position="130"/>
        <end position="153"/>
    </location>
</feature>
<keyword evidence="2" id="KW-0963">Cytoplasm</keyword>
<dbReference type="PANTHER" id="PTHR45872">
    <property type="entry name" value="RHO GUANINE NUCLEOTIDE EXCHANGE FACTOR 2, ISOFORM D"/>
    <property type="match status" value="1"/>
</dbReference>
<feature type="region of interest" description="Disordered" evidence="5">
    <location>
        <begin position="130"/>
        <end position="196"/>
    </location>
</feature>
<dbReference type="InterPro" id="IPR000219">
    <property type="entry name" value="DH_dom"/>
</dbReference>
<dbReference type="PROSITE" id="PS50010">
    <property type="entry name" value="DH_2"/>
    <property type="match status" value="1"/>
</dbReference>
<reference evidence="7" key="1">
    <citation type="submission" date="2020-11" db="EMBL/GenBank/DDBJ databases">
        <authorList>
            <person name="Tran Van P."/>
        </authorList>
    </citation>
    <scope>NUCLEOTIDE SEQUENCE</scope>
</reference>
<dbReference type="Gene3D" id="2.30.29.30">
    <property type="entry name" value="Pleckstrin-homology domain (PH domain)/Phosphotyrosine-binding domain (PTB)"/>
    <property type="match status" value="1"/>
</dbReference>
<dbReference type="GO" id="GO:0005085">
    <property type="term" value="F:guanyl-nucleotide exchange factor activity"/>
    <property type="evidence" value="ECO:0007669"/>
    <property type="project" value="InterPro"/>
</dbReference>
<evidence type="ECO:0000256" key="1">
    <source>
        <dbReference type="ARBA" id="ARBA00004496"/>
    </source>
</evidence>
<keyword evidence="4" id="KW-0175">Coiled coil</keyword>
<evidence type="ECO:0000256" key="2">
    <source>
        <dbReference type="ARBA" id="ARBA00022490"/>
    </source>
</evidence>
<dbReference type="InterPro" id="IPR041020">
    <property type="entry name" value="PH_16"/>
</dbReference>
<dbReference type="InterPro" id="IPR035899">
    <property type="entry name" value="DBL_dom_sf"/>
</dbReference>
<dbReference type="GO" id="GO:0005737">
    <property type="term" value="C:cytoplasm"/>
    <property type="evidence" value="ECO:0007669"/>
    <property type="project" value="UniProtKB-SubCell"/>
</dbReference>
<dbReference type="GO" id="GO:0007186">
    <property type="term" value="P:G protein-coupled receptor signaling pathway"/>
    <property type="evidence" value="ECO:0007669"/>
    <property type="project" value="TreeGrafter"/>
</dbReference>
<name>A0A7R9HWT1_9NEOP</name>
<feature type="coiled-coil region" evidence="4">
    <location>
        <begin position="347"/>
        <end position="374"/>
    </location>
</feature>
<accession>A0A7R9HWT1</accession>
<dbReference type="Pfam" id="PF17838">
    <property type="entry name" value="PH_16"/>
    <property type="match status" value="1"/>
</dbReference>
<dbReference type="SUPFAM" id="SSF48065">
    <property type="entry name" value="DBL homology domain (DH-domain)"/>
    <property type="match status" value="1"/>
</dbReference>
<organism evidence="7">
    <name type="scientific">Timema bartmani</name>
    <dbReference type="NCBI Taxonomy" id="61472"/>
    <lineage>
        <taxon>Eukaryota</taxon>
        <taxon>Metazoa</taxon>
        <taxon>Ecdysozoa</taxon>
        <taxon>Arthropoda</taxon>
        <taxon>Hexapoda</taxon>
        <taxon>Insecta</taxon>
        <taxon>Pterygota</taxon>
        <taxon>Neoptera</taxon>
        <taxon>Polyneoptera</taxon>
        <taxon>Phasmatodea</taxon>
        <taxon>Timematodea</taxon>
        <taxon>Timematoidea</taxon>
        <taxon>Timematidae</taxon>
        <taxon>Timema</taxon>
    </lineage>
</organism>
<dbReference type="AlphaFoldDB" id="A0A7R9HWT1"/>
<evidence type="ECO:0000256" key="4">
    <source>
        <dbReference type="SAM" id="Coils"/>
    </source>
</evidence>
<evidence type="ECO:0000259" key="6">
    <source>
        <dbReference type="PROSITE" id="PS50010"/>
    </source>
</evidence>
<dbReference type="PANTHER" id="PTHR45872:SF2">
    <property type="entry name" value="RHO GUANINE NUCLEOTIDE EXCHANGE FACTOR 2, ISOFORM D"/>
    <property type="match status" value="1"/>
</dbReference>
<feature type="domain" description="DH" evidence="6">
    <location>
        <begin position="207"/>
        <end position="364"/>
    </location>
</feature>
<dbReference type="GO" id="GO:0001664">
    <property type="term" value="F:G protein-coupled receptor binding"/>
    <property type="evidence" value="ECO:0007669"/>
    <property type="project" value="TreeGrafter"/>
</dbReference>
<dbReference type="SMART" id="SM00325">
    <property type="entry name" value="RhoGEF"/>
    <property type="match status" value="1"/>
</dbReference>
<dbReference type="CDD" id="cd00160">
    <property type="entry name" value="RhoGEF"/>
    <property type="match status" value="1"/>
</dbReference>
<dbReference type="Pfam" id="PF00621">
    <property type="entry name" value="RhoGEF"/>
    <property type="match status" value="1"/>
</dbReference>
<protein>
    <recommendedName>
        <fullName evidence="6">DH domain-containing protein</fullName>
    </recommendedName>
</protein>
<dbReference type="EMBL" id="OD564551">
    <property type="protein sequence ID" value="CAD7438907.1"/>
    <property type="molecule type" value="Genomic_DNA"/>
</dbReference>
<comment type="subcellular location">
    <subcellularLocation>
        <location evidence="1">Cytoplasm</location>
    </subcellularLocation>
</comment>
<evidence type="ECO:0000256" key="5">
    <source>
        <dbReference type="SAM" id="MobiDB-lite"/>
    </source>
</evidence>
<proteinExistence type="predicted"/>
<dbReference type="Gene3D" id="1.20.900.10">
    <property type="entry name" value="Dbl homology (DH) domain"/>
    <property type="match status" value="2"/>
</dbReference>
<dbReference type="SUPFAM" id="SSF50729">
    <property type="entry name" value="PH domain-like"/>
    <property type="match status" value="1"/>
</dbReference>
<keyword evidence="3" id="KW-0597">Phosphoprotein</keyword>
<sequence>MEADSSLSRQSLGSSSSRTGLALIHSSHQDLYLQSYQHILTNNENNLPETTLLSEWASLLAQCNRPSLSLLEQAHSRTSLQASEYLVSPSHSSPPLHRSALNVSRAKGGFHFLWFSEGDVDLDNQGLSYNTNSGSSSNSSLSTRSLDSPSNSLEMVTGPRTQEAVTVTLTPNSSGALYDSDLEAEPDPPDWGPRGVDLKNLSDKEKKRQDVINELFHSERSHVRHLKVLDQVFYRPMLDNQVLPSDHIQLLFSNLDQMLDIHSEEFQRAAATFCARQQIALELLKERRRKDAKLNNFLTDAEGNPLCRRLQLKDIIPTGMQRLTKYPLLFENLAKHTEEGTEELSGVQRALERSKEILNHVNQAKREAEDHQRLSDIMRRLDRSGFEKVDHPMAGEFKNLDLTKHRLIHEGPLNWRIGNRQKLIDLHVLLLEDVIILLQKQDEKFVLKFYNMNTAGGGVERSPTLSPIIKVSTVLVRHNAVDKKALYLVNTSQNGAQIYDLVATSSAERKISQPSGRHLLAKVVPTSTDRGCHVVSTTNPPAINLFSIAESLLFRSSGSSFVLGDLVGGWFPLPLYGHLWPGLPQRLRVGCALGKTILNSCTVRVAGEVSRGKSDASFFSLIFLVRMFLGENVHEVPIHVLVGDRRPLASNIVLFLSVPSQELVVTTFIVNFSDAAIHPILVVSRALLFTIDNLVAGKTRRVERIQVITVGNSEEAEEIMNQNFSTDDSVDEAAVQMVGEMTGTEEALHTCDVNKLFKSHT</sequence>